<dbReference type="GO" id="GO:0050144">
    <property type="term" value="F:nucleoside deoxyribosyltransferase activity"/>
    <property type="evidence" value="ECO:0007669"/>
    <property type="project" value="UniProtKB-EC"/>
</dbReference>
<dbReference type="PANTHER" id="PTHR15364:SF0">
    <property type="entry name" value="2'-DEOXYNUCLEOSIDE 5'-PHOSPHATE N-HYDROLASE 1"/>
    <property type="match status" value="1"/>
</dbReference>
<dbReference type="PANTHER" id="PTHR15364">
    <property type="entry name" value="2'-DEOXYNUCLEOSIDE 5'-PHOSPHATE N-HYDROLASE 1"/>
    <property type="match status" value="1"/>
</dbReference>
<dbReference type="Proteomes" id="UP000032279">
    <property type="component" value="Unassembled WGS sequence"/>
</dbReference>
<evidence type="ECO:0000313" key="1">
    <source>
        <dbReference type="EMBL" id="KIS03147.1"/>
    </source>
</evidence>
<dbReference type="InterPro" id="IPR051239">
    <property type="entry name" value="2'-dNMP_N-hydrolase"/>
</dbReference>
<dbReference type="Pfam" id="PF05014">
    <property type="entry name" value="Nuc_deoxyrib_tr"/>
    <property type="match status" value="1"/>
</dbReference>
<dbReference type="SUPFAM" id="SSF52309">
    <property type="entry name" value="N-(deoxy)ribosyltransferase-like"/>
    <property type="match status" value="1"/>
</dbReference>
<sequence>MKNIYLAGPFFSESQIKRITKVEKALAANQTAGTIFSPRLSDENDDSVNAGSPEWAKSIFTKDVAEIDRADIIVAVTDFVHENIDSGTAFEIGYAYKMQKPIILLQEKDEPLNLMVSQAGHYYTKSIDDLISYDFNKLPAQGYTGKAF</sequence>
<comment type="caution">
    <text evidence="1">The sequence shown here is derived from an EMBL/GenBank/DDBJ whole genome shotgun (WGS) entry which is preliminary data.</text>
</comment>
<dbReference type="InterPro" id="IPR007710">
    <property type="entry name" value="Nucleoside_deoxyribTrfase"/>
</dbReference>
<proteinExistence type="predicted"/>
<dbReference type="EMBL" id="AWTT01000030">
    <property type="protein sequence ID" value="KIS03147.1"/>
    <property type="molecule type" value="Genomic_DNA"/>
</dbReference>
<organism evidence="1 2">
    <name type="scientific">Paucilactobacillus wasatchensis</name>
    <dbReference type="NCBI Taxonomy" id="1335616"/>
    <lineage>
        <taxon>Bacteria</taxon>
        <taxon>Bacillati</taxon>
        <taxon>Bacillota</taxon>
        <taxon>Bacilli</taxon>
        <taxon>Lactobacillales</taxon>
        <taxon>Lactobacillaceae</taxon>
        <taxon>Paucilactobacillus</taxon>
    </lineage>
</organism>
<gene>
    <name evidence="1" type="ORF">WDC_1267</name>
</gene>
<keyword evidence="1" id="KW-0808">Transferase</keyword>
<dbReference type="RefSeq" id="WP_044011003.1">
    <property type="nucleotide sequence ID" value="NZ_AWTT01000030.1"/>
</dbReference>
<accession>A0A0D1A673</accession>
<dbReference type="GO" id="GO:0070694">
    <property type="term" value="F:5-hydroxymethyl-dUMP N-hydrolase activity"/>
    <property type="evidence" value="ECO:0007669"/>
    <property type="project" value="TreeGrafter"/>
</dbReference>
<dbReference type="Gene3D" id="3.40.50.450">
    <property type="match status" value="1"/>
</dbReference>
<name>A0A0D1A673_9LACO</name>
<dbReference type="AlphaFoldDB" id="A0A0D1A673"/>
<keyword evidence="2" id="KW-1185">Reference proteome</keyword>
<protein>
    <submittedName>
        <fullName evidence="1">Purine trans-deoxyribosylase, Nucleoside deoxyribosyltransferase-I</fullName>
        <ecNumber evidence="1">2.4.2.6</ecNumber>
    </submittedName>
</protein>
<keyword evidence="1" id="KW-0328">Glycosyltransferase</keyword>
<dbReference type="GO" id="GO:0009159">
    <property type="term" value="P:deoxyribonucleoside monophosphate catabolic process"/>
    <property type="evidence" value="ECO:0007669"/>
    <property type="project" value="TreeGrafter"/>
</dbReference>
<evidence type="ECO:0000313" key="2">
    <source>
        <dbReference type="Proteomes" id="UP000032279"/>
    </source>
</evidence>
<dbReference type="PATRIC" id="fig|1335616.4.peg.1269"/>
<reference evidence="1 2" key="1">
    <citation type="submission" date="2013-08" db="EMBL/GenBank/DDBJ databases">
        <title>Lactobacillus wasatchii sp. WDC04, a late gas producing bacteria isolated from aged chedder cheese.</title>
        <authorList>
            <person name="Oberg C.J."/>
            <person name="Culumber M."/>
            <person name="McMahon D.J."/>
            <person name="Broadbent J.R."/>
            <person name="Oberg T.S."/>
            <person name="Ortaki F."/>
        </authorList>
    </citation>
    <scope>NUCLEOTIDE SEQUENCE [LARGE SCALE GENOMIC DNA]</scope>
    <source>
        <strain evidence="1 2">WDC04</strain>
    </source>
</reference>
<dbReference type="OrthoDB" id="397706at2"/>
<dbReference type="STRING" id="1335616.WDC_1267"/>
<dbReference type="EC" id="2.4.2.6" evidence="1"/>